<evidence type="ECO:0000256" key="1">
    <source>
        <dbReference type="SAM" id="Phobius"/>
    </source>
</evidence>
<proteinExistence type="predicted"/>
<name>A0AAD9FQD1_PAPLA</name>
<dbReference type="EMBL" id="JAODAN010000008">
    <property type="protein sequence ID" value="KAK1922407.1"/>
    <property type="molecule type" value="Genomic_DNA"/>
</dbReference>
<feature type="transmembrane region" description="Helical" evidence="1">
    <location>
        <begin position="350"/>
        <end position="367"/>
    </location>
</feature>
<protein>
    <submittedName>
        <fullName evidence="2">Uncharacterized protein</fullName>
    </submittedName>
</protein>
<dbReference type="Proteomes" id="UP001182556">
    <property type="component" value="Unassembled WGS sequence"/>
</dbReference>
<feature type="transmembrane region" description="Helical" evidence="1">
    <location>
        <begin position="166"/>
        <end position="184"/>
    </location>
</feature>
<keyword evidence="1" id="KW-1133">Transmembrane helix</keyword>
<dbReference type="AlphaFoldDB" id="A0AAD9FQD1"/>
<keyword evidence="1" id="KW-0812">Transmembrane</keyword>
<gene>
    <name evidence="2" type="ORF">DB88DRAFT_494941</name>
</gene>
<evidence type="ECO:0000313" key="2">
    <source>
        <dbReference type="EMBL" id="KAK1922407.1"/>
    </source>
</evidence>
<sequence>MEQTSMGLVTTLLWESKTRLLVDLLSDSVCFAGVYYSSHWALRRWIGATSLSPPLPEDIPPEAPIFDPPQTGLRSHFTWRNLRKQLPLFGAALINPLIILINSRSKSQVLVDTIGILSIWGLCAFLTTYSLHVLIASDNRMRLVPSTQRKGYVVEYKGNVEARSSLYMVLGCGLVGAGLLAAWYGYPQVAIFILAPSVPATVLSTTGVPIALRFVIMGIALAFVGGPALGVLLDSFYPSPTDAAPKVGGSTGLKPSRWISDLAIGFGLFTPYLFSGYFTSLILRYDYRRSGLSSPPPTEPGAYAPVPLETPAFPRPNFDTAMQALIGSAIALRVYSALRTESTKGMTDSNIIFVPAPCVALVLLAAWRRGELKALWTYYEQWAPDVSDELVTHPNNIEETLDAKVEAESVTSASRQIS</sequence>
<feature type="transmembrane region" description="Helical" evidence="1">
    <location>
        <begin position="190"/>
        <end position="212"/>
    </location>
</feature>
<feature type="transmembrane region" description="Helical" evidence="1">
    <location>
        <begin position="114"/>
        <end position="135"/>
    </location>
</feature>
<feature type="transmembrane region" description="Helical" evidence="1">
    <location>
        <begin position="258"/>
        <end position="283"/>
    </location>
</feature>
<accession>A0AAD9FQD1</accession>
<keyword evidence="3" id="KW-1185">Reference proteome</keyword>
<evidence type="ECO:0000313" key="3">
    <source>
        <dbReference type="Proteomes" id="UP001182556"/>
    </source>
</evidence>
<feature type="transmembrane region" description="Helical" evidence="1">
    <location>
        <begin position="219"/>
        <end position="238"/>
    </location>
</feature>
<keyword evidence="1" id="KW-0472">Membrane</keyword>
<comment type="caution">
    <text evidence="2">The sequence shown here is derived from an EMBL/GenBank/DDBJ whole genome shotgun (WGS) entry which is preliminary data.</text>
</comment>
<organism evidence="2 3">
    <name type="scientific">Papiliotrema laurentii</name>
    <name type="common">Cryptococcus laurentii</name>
    <dbReference type="NCBI Taxonomy" id="5418"/>
    <lineage>
        <taxon>Eukaryota</taxon>
        <taxon>Fungi</taxon>
        <taxon>Dikarya</taxon>
        <taxon>Basidiomycota</taxon>
        <taxon>Agaricomycotina</taxon>
        <taxon>Tremellomycetes</taxon>
        <taxon>Tremellales</taxon>
        <taxon>Rhynchogastremaceae</taxon>
        <taxon>Papiliotrema</taxon>
    </lineage>
</organism>
<feature type="transmembrane region" description="Helical" evidence="1">
    <location>
        <begin position="86"/>
        <end position="102"/>
    </location>
</feature>
<reference evidence="2" key="1">
    <citation type="submission" date="2023-02" db="EMBL/GenBank/DDBJ databases">
        <title>Identification and recombinant expression of a fungal hydrolase from Papiliotrema laurentii that hydrolyzes apple cutin and clears colloidal polyester polyurethane.</title>
        <authorList>
            <consortium name="DOE Joint Genome Institute"/>
            <person name="Roman V.A."/>
            <person name="Bojanowski C."/>
            <person name="Crable B.R."/>
            <person name="Wagner D.N."/>
            <person name="Hung C.S."/>
            <person name="Nadeau L.J."/>
            <person name="Schratz L."/>
            <person name="Haridas S."/>
            <person name="Pangilinan J."/>
            <person name="Lipzen A."/>
            <person name="Na H."/>
            <person name="Yan M."/>
            <person name="Ng V."/>
            <person name="Grigoriev I.V."/>
            <person name="Spatafora J.W."/>
            <person name="Barlow D."/>
            <person name="Biffinger J."/>
            <person name="Kelley-Loughnane N."/>
            <person name="Varaljay V.A."/>
            <person name="Crookes-Goodson W.J."/>
        </authorList>
    </citation>
    <scope>NUCLEOTIDE SEQUENCE</scope>
    <source>
        <strain evidence="2">5307AH</strain>
    </source>
</reference>